<protein>
    <recommendedName>
        <fullName evidence="1">DUF6593 domain-containing protein</fullName>
    </recommendedName>
</protein>
<dbReference type="OrthoDB" id="3360976at2759"/>
<dbReference type="Proteomes" id="UP000054477">
    <property type="component" value="Unassembled WGS sequence"/>
</dbReference>
<reference evidence="3" key="2">
    <citation type="submission" date="2015-01" db="EMBL/GenBank/DDBJ databases">
        <title>Evolutionary Origins and Diversification of the Mycorrhizal Mutualists.</title>
        <authorList>
            <consortium name="DOE Joint Genome Institute"/>
            <consortium name="Mycorrhizal Genomics Consortium"/>
            <person name="Kohler A."/>
            <person name="Kuo A."/>
            <person name="Nagy L.G."/>
            <person name="Floudas D."/>
            <person name="Copeland A."/>
            <person name="Barry K.W."/>
            <person name="Cichocki N."/>
            <person name="Veneault-Fourrey C."/>
            <person name="LaButti K."/>
            <person name="Lindquist E.A."/>
            <person name="Lipzen A."/>
            <person name="Lundell T."/>
            <person name="Morin E."/>
            <person name="Murat C."/>
            <person name="Riley R."/>
            <person name="Ohm R."/>
            <person name="Sun H."/>
            <person name="Tunlid A."/>
            <person name="Henrissat B."/>
            <person name="Grigoriev I.V."/>
            <person name="Hibbett D.S."/>
            <person name="Martin F."/>
        </authorList>
    </citation>
    <scope>NUCLEOTIDE SEQUENCE [LARGE SCALE GENOMIC DNA]</scope>
    <source>
        <strain evidence="3">LaAM-08-1</strain>
    </source>
</reference>
<sequence length="186" mass="21618">MRLYLSTRKPWNSVYTTEDGQVIYKTTTPRKIWGRKTSIERIVPSNEIGDMCDEFTHLAEVDYRVFSSSYIRYGGQDLETREFFRKGARSWCGRGRVFTGPDGIEYKWKFGVRVPELCLNDSIDTPVARYHCNSLGILSPTHAAYLEVFPAGEHIVDLIVVTFIYIERLRQEEEAQKPVADYLYIQ</sequence>
<dbReference type="STRING" id="1095629.A0A0C9WLY6"/>
<dbReference type="AlphaFoldDB" id="A0A0C9WLY6"/>
<evidence type="ECO:0000313" key="2">
    <source>
        <dbReference type="EMBL" id="KIJ90710.1"/>
    </source>
</evidence>
<gene>
    <name evidence="2" type="ORF">K443DRAFT_15001</name>
</gene>
<evidence type="ECO:0000259" key="1">
    <source>
        <dbReference type="Pfam" id="PF20236"/>
    </source>
</evidence>
<dbReference type="EMBL" id="KN839125">
    <property type="protein sequence ID" value="KIJ90710.1"/>
    <property type="molecule type" value="Genomic_DNA"/>
</dbReference>
<feature type="domain" description="DUF6593" evidence="1">
    <location>
        <begin position="9"/>
        <end position="171"/>
    </location>
</feature>
<dbReference type="Pfam" id="PF20236">
    <property type="entry name" value="DUF6593"/>
    <property type="match status" value="1"/>
</dbReference>
<proteinExistence type="predicted"/>
<organism evidence="2 3">
    <name type="scientific">Laccaria amethystina LaAM-08-1</name>
    <dbReference type="NCBI Taxonomy" id="1095629"/>
    <lineage>
        <taxon>Eukaryota</taxon>
        <taxon>Fungi</taxon>
        <taxon>Dikarya</taxon>
        <taxon>Basidiomycota</taxon>
        <taxon>Agaricomycotina</taxon>
        <taxon>Agaricomycetes</taxon>
        <taxon>Agaricomycetidae</taxon>
        <taxon>Agaricales</taxon>
        <taxon>Agaricineae</taxon>
        <taxon>Hydnangiaceae</taxon>
        <taxon>Laccaria</taxon>
    </lineage>
</organism>
<reference evidence="2 3" key="1">
    <citation type="submission" date="2014-04" db="EMBL/GenBank/DDBJ databases">
        <authorList>
            <consortium name="DOE Joint Genome Institute"/>
            <person name="Kuo A."/>
            <person name="Kohler A."/>
            <person name="Nagy L.G."/>
            <person name="Floudas D."/>
            <person name="Copeland A."/>
            <person name="Barry K.W."/>
            <person name="Cichocki N."/>
            <person name="Veneault-Fourrey C."/>
            <person name="LaButti K."/>
            <person name="Lindquist E.A."/>
            <person name="Lipzen A."/>
            <person name="Lundell T."/>
            <person name="Morin E."/>
            <person name="Murat C."/>
            <person name="Sun H."/>
            <person name="Tunlid A."/>
            <person name="Henrissat B."/>
            <person name="Grigoriev I.V."/>
            <person name="Hibbett D.S."/>
            <person name="Martin F."/>
            <person name="Nordberg H.P."/>
            <person name="Cantor M.N."/>
            <person name="Hua S.X."/>
        </authorList>
    </citation>
    <scope>NUCLEOTIDE SEQUENCE [LARGE SCALE GENOMIC DNA]</scope>
    <source>
        <strain evidence="2 3">LaAM-08-1</strain>
    </source>
</reference>
<keyword evidence="3" id="KW-1185">Reference proteome</keyword>
<evidence type="ECO:0000313" key="3">
    <source>
        <dbReference type="Proteomes" id="UP000054477"/>
    </source>
</evidence>
<dbReference type="HOGENOM" id="CLU_084280_4_1_1"/>
<name>A0A0C9WLY6_9AGAR</name>
<dbReference type="InterPro" id="IPR046528">
    <property type="entry name" value="DUF6593"/>
</dbReference>
<accession>A0A0C9WLY6</accession>